<dbReference type="GeneID" id="81126961"/>
<dbReference type="PANTHER" id="PTHR24321">
    <property type="entry name" value="DEHYDROGENASES, SHORT CHAIN"/>
    <property type="match status" value="1"/>
</dbReference>
<evidence type="ECO:0000256" key="2">
    <source>
        <dbReference type="ARBA" id="ARBA00023002"/>
    </source>
</evidence>
<dbReference type="NCBIfam" id="NF005559">
    <property type="entry name" value="PRK07231.1"/>
    <property type="match status" value="1"/>
</dbReference>
<evidence type="ECO:0000256" key="1">
    <source>
        <dbReference type="ARBA" id="ARBA00006484"/>
    </source>
</evidence>
<dbReference type="Proteomes" id="UP001596461">
    <property type="component" value="Unassembled WGS sequence"/>
</dbReference>
<dbReference type="EC" id="1.1.1.-" evidence="3"/>
<dbReference type="InterPro" id="IPR036291">
    <property type="entry name" value="NAD(P)-bd_dom_sf"/>
</dbReference>
<dbReference type="NCBIfam" id="NF009466">
    <property type="entry name" value="PRK12826.1-2"/>
    <property type="match status" value="1"/>
</dbReference>
<proteinExistence type="inferred from homology"/>
<accession>A0ABD5W6S2</accession>
<dbReference type="Pfam" id="PF13561">
    <property type="entry name" value="adh_short_C2"/>
    <property type="match status" value="1"/>
</dbReference>
<keyword evidence="4" id="KW-1185">Reference proteome</keyword>
<evidence type="ECO:0000313" key="4">
    <source>
        <dbReference type="Proteomes" id="UP001596461"/>
    </source>
</evidence>
<dbReference type="AlphaFoldDB" id="A0ABD5W6S2"/>
<dbReference type="RefSeq" id="WP_284033341.1">
    <property type="nucleotide sequence ID" value="NZ_CP126155.1"/>
</dbReference>
<dbReference type="InterPro" id="IPR002347">
    <property type="entry name" value="SDR_fam"/>
</dbReference>
<comment type="similarity">
    <text evidence="1">Belongs to the short-chain dehydrogenases/reductases (SDR) family.</text>
</comment>
<dbReference type="PRINTS" id="PR00081">
    <property type="entry name" value="GDHRDH"/>
</dbReference>
<protein>
    <submittedName>
        <fullName evidence="3">SDR family NAD(P)-dependent oxidoreductase</fullName>
        <ecNumber evidence="3">1.1.1.-</ecNumber>
    </submittedName>
</protein>
<reference evidence="3 4" key="1">
    <citation type="journal article" date="2019" name="Int. J. Syst. Evol. Microbiol.">
        <title>The Global Catalogue of Microorganisms (GCM) 10K type strain sequencing project: providing services to taxonomists for standard genome sequencing and annotation.</title>
        <authorList>
            <consortium name="The Broad Institute Genomics Platform"/>
            <consortium name="The Broad Institute Genome Sequencing Center for Infectious Disease"/>
            <person name="Wu L."/>
            <person name="Ma J."/>
        </authorList>
    </citation>
    <scope>NUCLEOTIDE SEQUENCE [LARGE SCALE GENOMIC DNA]</scope>
    <source>
        <strain evidence="3 4">DT31</strain>
    </source>
</reference>
<name>A0ABD5W6S2_9EURY</name>
<dbReference type="CDD" id="cd05233">
    <property type="entry name" value="SDR_c"/>
    <property type="match status" value="1"/>
</dbReference>
<sequence>MNGLADEVAVVTGGGSGIGRATAMRFADHGAKVAVADVDEDAGADTAAAIREAGGEAAFFAVDVSDEDSVERLVESVTDEFGGLDIAHNNAGIEGDAAPVDEQSTENWDRVIGVNLTGMYYALKHEVPALRERGGGAVVNTASVAGLVGAADLTPYYAAKHGVVGLTRSVAVETAEDGIRVNAVCPGVIDTPMIERFTGGDDAAAEAVVAPQAMKRMGQPSEVADAVVWLCSDGASFVTGTALPVDGGYVAQ</sequence>
<dbReference type="SUPFAM" id="SSF51735">
    <property type="entry name" value="NAD(P)-binding Rossmann-fold domains"/>
    <property type="match status" value="1"/>
</dbReference>
<dbReference type="Gene3D" id="3.40.50.720">
    <property type="entry name" value="NAD(P)-binding Rossmann-like Domain"/>
    <property type="match status" value="1"/>
</dbReference>
<dbReference type="FunFam" id="3.40.50.720:FF:000084">
    <property type="entry name" value="Short-chain dehydrogenase reductase"/>
    <property type="match status" value="1"/>
</dbReference>
<keyword evidence="2 3" id="KW-0560">Oxidoreductase</keyword>
<dbReference type="PRINTS" id="PR00080">
    <property type="entry name" value="SDRFAMILY"/>
</dbReference>
<gene>
    <name evidence="3" type="ORF">ACFQL9_04235</name>
</gene>
<dbReference type="PANTHER" id="PTHR24321:SF8">
    <property type="entry name" value="ESTRADIOL 17-BETA-DEHYDROGENASE 8-RELATED"/>
    <property type="match status" value="1"/>
</dbReference>
<dbReference type="GO" id="GO:0016491">
    <property type="term" value="F:oxidoreductase activity"/>
    <property type="evidence" value="ECO:0007669"/>
    <property type="project" value="UniProtKB-KW"/>
</dbReference>
<organism evidence="3 4">
    <name type="scientific">Halobaculum lipolyticum</name>
    <dbReference type="NCBI Taxonomy" id="3032001"/>
    <lineage>
        <taxon>Archaea</taxon>
        <taxon>Methanobacteriati</taxon>
        <taxon>Methanobacteriota</taxon>
        <taxon>Stenosarchaea group</taxon>
        <taxon>Halobacteria</taxon>
        <taxon>Halobacteriales</taxon>
        <taxon>Haloferacaceae</taxon>
        <taxon>Halobaculum</taxon>
    </lineage>
</organism>
<evidence type="ECO:0000313" key="3">
    <source>
        <dbReference type="EMBL" id="MFC7068842.1"/>
    </source>
</evidence>
<comment type="caution">
    <text evidence="3">The sequence shown here is derived from an EMBL/GenBank/DDBJ whole genome shotgun (WGS) entry which is preliminary data.</text>
</comment>
<dbReference type="EMBL" id="JBHTAH010000002">
    <property type="protein sequence ID" value="MFC7068842.1"/>
    <property type="molecule type" value="Genomic_DNA"/>
</dbReference>